<reference evidence="7 8" key="1">
    <citation type="submission" date="2015-10" db="EMBL/GenBank/DDBJ databases">
        <title>Draft genomes sequences of Candida glabrata isolates 1A, 1B, 2A, 2B, 3A and 3B.</title>
        <authorList>
            <person name="Haavelsrud O.E."/>
            <person name="Gaustad P."/>
        </authorList>
    </citation>
    <scope>NUCLEOTIDE SEQUENCE [LARGE SCALE GENOMIC DNA]</scope>
    <source>
        <strain evidence="7">910700640</strain>
    </source>
</reference>
<dbReference type="FunFam" id="4.10.1060.10:FF:000024">
    <property type="entry name" value="RNA-binding protein"/>
    <property type="match status" value="1"/>
</dbReference>
<dbReference type="InterPro" id="IPR036443">
    <property type="entry name" value="Znf_RanBP2_sf"/>
</dbReference>
<feature type="domain" description="RanBP2-type" evidence="6">
    <location>
        <begin position="351"/>
        <end position="380"/>
    </location>
</feature>
<dbReference type="GO" id="GO:0003729">
    <property type="term" value="F:mRNA binding"/>
    <property type="evidence" value="ECO:0007669"/>
    <property type="project" value="TreeGrafter"/>
</dbReference>
<keyword evidence="2 4" id="KW-0863">Zinc-finger</keyword>
<dbReference type="SMART" id="SM00547">
    <property type="entry name" value="ZnF_RBZ"/>
    <property type="match status" value="2"/>
</dbReference>
<dbReference type="Pfam" id="PF00641">
    <property type="entry name" value="Zn_ribbon_RanBP"/>
    <property type="match status" value="2"/>
</dbReference>
<accession>A0A0W0D1T0</accession>
<evidence type="ECO:0000256" key="2">
    <source>
        <dbReference type="ARBA" id="ARBA00022771"/>
    </source>
</evidence>
<dbReference type="VEuPathDB" id="FungiDB:B1J91_I03344g"/>
<feature type="compositionally biased region" description="Polar residues" evidence="5">
    <location>
        <begin position="449"/>
        <end position="459"/>
    </location>
</feature>
<dbReference type="VEuPathDB" id="FungiDB:GWK60_L03069"/>
<dbReference type="EMBL" id="LLZZ01000112">
    <property type="protein sequence ID" value="KTB05795.1"/>
    <property type="molecule type" value="Genomic_DNA"/>
</dbReference>
<dbReference type="Proteomes" id="UP000054886">
    <property type="component" value="Unassembled WGS sequence"/>
</dbReference>
<dbReference type="SUPFAM" id="SSF90209">
    <property type="entry name" value="Ran binding protein zinc finger-like"/>
    <property type="match status" value="2"/>
</dbReference>
<dbReference type="PROSITE" id="PS50199">
    <property type="entry name" value="ZF_RANBP2_2"/>
    <property type="match status" value="2"/>
</dbReference>
<evidence type="ECO:0000256" key="1">
    <source>
        <dbReference type="ARBA" id="ARBA00022723"/>
    </source>
</evidence>
<dbReference type="PANTHER" id="PTHR23111">
    <property type="entry name" value="ZINC FINGER PROTEIN"/>
    <property type="match status" value="1"/>
</dbReference>
<keyword evidence="1" id="KW-0479">Metal-binding</keyword>
<name>A0A0W0D1T0_CANGB</name>
<dbReference type="InterPro" id="IPR001876">
    <property type="entry name" value="Znf_RanBP2"/>
</dbReference>
<evidence type="ECO:0000313" key="8">
    <source>
        <dbReference type="Proteomes" id="UP000054886"/>
    </source>
</evidence>
<dbReference type="SUPFAM" id="SSF54928">
    <property type="entry name" value="RNA-binding domain, RBD"/>
    <property type="match status" value="1"/>
</dbReference>
<dbReference type="GO" id="GO:0008270">
    <property type="term" value="F:zinc ion binding"/>
    <property type="evidence" value="ECO:0007669"/>
    <property type="project" value="UniProtKB-KW"/>
</dbReference>
<comment type="caution">
    <text evidence="7">The sequence shown here is derived from an EMBL/GenBank/DDBJ whole genome shotgun (WGS) entry which is preliminary data.</text>
</comment>
<evidence type="ECO:0000256" key="4">
    <source>
        <dbReference type="PROSITE-ProRule" id="PRU00322"/>
    </source>
</evidence>
<dbReference type="VEuPathDB" id="FungiDB:GVI51_I03069"/>
<dbReference type="Gene3D" id="3.30.70.330">
    <property type="match status" value="1"/>
</dbReference>
<dbReference type="InterPro" id="IPR035979">
    <property type="entry name" value="RBD_domain_sf"/>
</dbReference>
<evidence type="ECO:0000256" key="5">
    <source>
        <dbReference type="SAM" id="MobiDB-lite"/>
    </source>
</evidence>
<feature type="region of interest" description="Disordered" evidence="5">
    <location>
        <begin position="449"/>
        <end position="471"/>
    </location>
</feature>
<dbReference type="VEuPathDB" id="FungiDB:CAGL0I03344g"/>
<evidence type="ECO:0000256" key="3">
    <source>
        <dbReference type="ARBA" id="ARBA00022833"/>
    </source>
</evidence>
<proteinExistence type="predicted"/>
<feature type="compositionally biased region" description="Low complexity" evidence="5">
    <location>
        <begin position="460"/>
        <end position="471"/>
    </location>
</feature>
<feature type="domain" description="RanBP2-type" evidence="6">
    <location>
        <begin position="535"/>
        <end position="564"/>
    </location>
</feature>
<dbReference type="PANTHER" id="PTHR23111:SF40">
    <property type="entry name" value="RNA-BINDING PROTEIN INVOLVED IN HETEROCHROMATIN ASSEMBLY-RELATED"/>
    <property type="match status" value="1"/>
</dbReference>
<dbReference type="InterPro" id="IPR012677">
    <property type="entry name" value="Nucleotide-bd_a/b_plait_sf"/>
</dbReference>
<protein>
    <submittedName>
        <fullName evidence="7">Asparagine-rich protein</fullName>
    </submittedName>
</protein>
<dbReference type="AlphaFoldDB" id="A0A0W0D1T0"/>
<evidence type="ECO:0000259" key="6">
    <source>
        <dbReference type="PROSITE" id="PS50199"/>
    </source>
</evidence>
<organism evidence="7 8">
    <name type="scientific">Candida glabrata</name>
    <name type="common">Yeast</name>
    <name type="synonym">Torulopsis glabrata</name>
    <dbReference type="NCBI Taxonomy" id="5478"/>
    <lineage>
        <taxon>Eukaryota</taxon>
        <taxon>Fungi</taxon>
        <taxon>Dikarya</taxon>
        <taxon>Ascomycota</taxon>
        <taxon>Saccharomycotina</taxon>
        <taxon>Saccharomycetes</taxon>
        <taxon>Saccharomycetales</taxon>
        <taxon>Saccharomycetaceae</taxon>
        <taxon>Nakaseomyces</taxon>
    </lineage>
</organism>
<gene>
    <name evidence="7" type="ORF">AO440_002477</name>
</gene>
<dbReference type="GO" id="GO:0010494">
    <property type="term" value="C:cytoplasmic stress granule"/>
    <property type="evidence" value="ECO:0007669"/>
    <property type="project" value="EnsemblFungi"/>
</dbReference>
<keyword evidence="3" id="KW-0862">Zinc</keyword>
<dbReference type="PROSITE" id="PS01358">
    <property type="entry name" value="ZF_RANBP2_1"/>
    <property type="match status" value="2"/>
</dbReference>
<evidence type="ECO:0000313" key="7">
    <source>
        <dbReference type="EMBL" id="KTB05795.1"/>
    </source>
</evidence>
<dbReference type="Gene3D" id="4.10.1060.10">
    <property type="entry name" value="Zinc finger, RanBP2-type"/>
    <property type="match status" value="2"/>
</dbReference>
<sequence>MHYVVLDVQIDSSAVKPVLLRLGYQVIDPVSLEARNEPYVVDVDGESIKEFIAKLDEDLKSHATVANHQESQDGSQSGSDVEKEFVFCTLNPSWSVKVGLVSSANDLGVELPEYLRYPVFFDIWKEYSIWKKNHSDSSESPQTQANGESIDSFASKMGELVRTLDVSTEYDELKQKNDDPTFEVRLATLVLTALHKKCVTPVDDTTVLTVPYDLGMDYKNFIEEQSKILYISNIPSELNQTDLEGWFQQKGVASVGFWTLKNISDDATLASQRNHGKMLSIPDSMFGFAIFQSHNDAEYALNLHGTVMKIVAPKGNKHIEQLLDIQPSSMRLLEKVQDNLILLPQNKNKPRPGDWNCPSCGFSNFQRRTACFRCAFPVPNGVSGNAGKLPMTSVTNNMVSGYTNYNTRNLNNKSNWNNIGQDGYQYNQQQQLRQLQQMQQTYQMYAANRASNNGGKSPIQSSYRSSYNGGQSGNSSYNMPLHNYNRFNQGTAAHLPYNLTHSTSSNGYISEGNNHGHGGMSTNSGMIGGSNVPFRAGDWKCPGCFYHNFAKNIVCLRCGGPKTKTTTRDKNNQDGDTLQQEQLNQTINALAQLDRKEVSVSEN</sequence>